<dbReference type="InterPro" id="IPR001920">
    <property type="entry name" value="Asp/Glu_race"/>
</dbReference>
<dbReference type="InterPro" id="IPR015942">
    <property type="entry name" value="Asp/Glu/hydantoin_racemase"/>
</dbReference>
<protein>
    <submittedName>
        <fullName evidence="3">Aspartate racemase</fullName>
    </submittedName>
</protein>
<keyword evidence="2" id="KW-0413">Isomerase</keyword>
<keyword evidence="4" id="KW-1185">Reference proteome</keyword>
<dbReference type="SUPFAM" id="SSF53681">
    <property type="entry name" value="Aspartate/glutamate racemase"/>
    <property type="match status" value="2"/>
</dbReference>
<sequence>MKTIGLLGGLSWESSREYYRIINEAVAQHLGGVHSAACILYSVDFAEIEHLQHQDRWEEAGSFLSQAAQRVEQAGADLLLICSNTMHRVAEAIEGQLSIPLLHIADPTAEAINAHGIRTIGLLGTRFTMEQPFYRGRLENKYGLNIVIPSQAERQVVHEIIYHELVRGIITSESRQRYQEIMTGLISRGAEGIILGCTEIMLLIRPEDIQVPTFDTTTLHALAAVNIALATTFPPPVTA</sequence>
<dbReference type="InterPro" id="IPR004380">
    <property type="entry name" value="Asp_race"/>
</dbReference>
<comment type="similarity">
    <text evidence="1">Belongs to the aspartate/glutamate racemases family.</text>
</comment>
<dbReference type="EMBL" id="BIXY01000137">
    <property type="protein sequence ID" value="GCF11719.1"/>
    <property type="molecule type" value="Genomic_DNA"/>
</dbReference>
<evidence type="ECO:0000313" key="3">
    <source>
        <dbReference type="EMBL" id="GCF11719.1"/>
    </source>
</evidence>
<dbReference type="Pfam" id="PF01177">
    <property type="entry name" value="Asp_Glu_race"/>
    <property type="match status" value="1"/>
</dbReference>
<dbReference type="NCBIfam" id="TIGR00035">
    <property type="entry name" value="asp_race"/>
    <property type="match status" value="1"/>
</dbReference>
<evidence type="ECO:0000256" key="1">
    <source>
        <dbReference type="ARBA" id="ARBA00007847"/>
    </source>
</evidence>
<name>A0A5A5TKV8_9CHLR</name>
<reference evidence="3 4" key="1">
    <citation type="submission" date="2019-01" db="EMBL/GenBank/DDBJ databases">
        <title>Draft genome sequence of Dictyobacter sp. Uno17.</title>
        <authorList>
            <person name="Wang C.M."/>
            <person name="Zheng Y."/>
            <person name="Sakai Y."/>
            <person name="Abe K."/>
            <person name="Yokota A."/>
            <person name="Yabe S."/>
        </authorList>
    </citation>
    <scope>NUCLEOTIDE SEQUENCE [LARGE SCALE GENOMIC DNA]</scope>
    <source>
        <strain evidence="3 4">Uno17</strain>
    </source>
</reference>
<dbReference type="RefSeq" id="WP_149404529.1">
    <property type="nucleotide sequence ID" value="NZ_BIXY01000137.1"/>
</dbReference>
<accession>A0A5A5TKV8</accession>
<dbReference type="PANTHER" id="PTHR21198:SF7">
    <property type="entry name" value="ASPARTATE-GLUTAMATE RACEMASE FAMILY"/>
    <property type="match status" value="1"/>
</dbReference>
<evidence type="ECO:0000313" key="4">
    <source>
        <dbReference type="Proteomes" id="UP000322530"/>
    </source>
</evidence>
<dbReference type="GO" id="GO:0047661">
    <property type="term" value="F:amino-acid racemase activity"/>
    <property type="evidence" value="ECO:0007669"/>
    <property type="project" value="InterPro"/>
</dbReference>
<dbReference type="OrthoDB" id="9803739at2"/>
<comment type="caution">
    <text evidence="3">The sequence shown here is derived from an EMBL/GenBank/DDBJ whole genome shotgun (WGS) entry which is preliminary data.</text>
</comment>
<dbReference type="PANTHER" id="PTHR21198">
    <property type="entry name" value="GLUTAMATE RACEMASE"/>
    <property type="match status" value="1"/>
</dbReference>
<proteinExistence type="inferred from homology"/>
<organism evidence="3 4">
    <name type="scientific">Dictyobacter arantiisoli</name>
    <dbReference type="NCBI Taxonomy" id="2014874"/>
    <lineage>
        <taxon>Bacteria</taxon>
        <taxon>Bacillati</taxon>
        <taxon>Chloroflexota</taxon>
        <taxon>Ktedonobacteria</taxon>
        <taxon>Ktedonobacterales</taxon>
        <taxon>Dictyobacteraceae</taxon>
        <taxon>Dictyobacter</taxon>
    </lineage>
</organism>
<dbReference type="Gene3D" id="3.40.50.1860">
    <property type="match status" value="2"/>
</dbReference>
<dbReference type="AlphaFoldDB" id="A0A5A5TKV8"/>
<dbReference type="Proteomes" id="UP000322530">
    <property type="component" value="Unassembled WGS sequence"/>
</dbReference>
<gene>
    <name evidence="3" type="ORF">KDI_52830</name>
</gene>
<evidence type="ECO:0000256" key="2">
    <source>
        <dbReference type="ARBA" id="ARBA00023235"/>
    </source>
</evidence>